<dbReference type="EMBL" id="CP001810">
    <property type="protein sequence ID" value="ADL33600.1"/>
    <property type="molecule type" value="Genomic_DNA"/>
</dbReference>
<dbReference type="InterPro" id="IPR000182">
    <property type="entry name" value="GNAT_dom"/>
</dbReference>
<name>E0S1C5_BUTPB</name>
<dbReference type="GO" id="GO:0016747">
    <property type="term" value="F:acyltransferase activity, transferring groups other than amino-acyl groups"/>
    <property type="evidence" value="ECO:0007669"/>
    <property type="project" value="InterPro"/>
</dbReference>
<evidence type="ECO:0000313" key="2">
    <source>
        <dbReference type="EMBL" id="ADL33600.1"/>
    </source>
</evidence>
<dbReference type="Proteomes" id="UP000001299">
    <property type="component" value="Chromosome 1"/>
</dbReference>
<dbReference type="AlphaFoldDB" id="E0S1C5"/>
<dbReference type="InterPro" id="IPR016181">
    <property type="entry name" value="Acyl_CoA_acyltransferase"/>
</dbReference>
<dbReference type="eggNOG" id="COG1670">
    <property type="taxonomic scope" value="Bacteria"/>
</dbReference>
<evidence type="ECO:0000313" key="3">
    <source>
        <dbReference type="Proteomes" id="UP000001299"/>
    </source>
</evidence>
<sequence>MKLIEFNLDRDYDVIKNWVTDERTHAMWCANYFQYPPEKEDFANVLAAKKAQYGDTAYIAALDDDKPVGFFCYSKDDETNRGMLKSVVVDPEYRGKGVAGEMLRLIAKHSFEKTGAKSLWLCVFPENERAKRCYFKAGFKESGTTENAFIYKDESWSRCNMVLKNEYYTRVQ</sequence>
<feature type="domain" description="N-acetyltransferase" evidence="1">
    <location>
        <begin position="1"/>
        <end position="166"/>
    </location>
</feature>
<dbReference type="RefSeq" id="WP_013280256.1">
    <property type="nucleotide sequence ID" value="NC_014387.1"/>
</dbReference>
<dbReference type="PANTHER" id="PTHR43415">
    <property type="entry name" value="SPERMIDINE N(1)-ACETYLTRANSFERASE"/>
    <property type="match status" value="1"/>
</dbReference>
<dbReference type="STRING" id="515622.bpr_I0858"/>
<dbReference type="HOGENOM" id="CLU_013985_3_2_9"/>
<dbReference type="Pfam" id="PF00583">
    <property type="entry name" value="Acetyltransf_1"/>
    <property type="match status" value="1"/>
</dbReference>
<protein>
    <submittedName>
        <fullName evidence="2">Acetyltransferase GNAT family</fullName>
    </submittedName>
</protein>
<gene>
    <name evidence="2" type="ordered locus">bpr_I0858</name>
</gene>
<accession>E0S1C5</accession>
<dbReference type="PROSITE" id="PS51186">
    <property type="entry name" value="GNAT"/>
    <property type="match status" value="1"/>
</dbReference>
<dbReference type="Gene3D" id="3.40.630.30">
    <property type="match status" value="1"/>
</dbReference>
<keyword evidence="3" id="KW-1185">Reference proteome</keyword>
<proteinExistence type="predicted"/>
<evidence type="ECO:0000259" key="1">
    <source>
        <dbReference type="PROSITE" id="PS51186"/>
    </source>
</evidence>
<dbReference type="CDD" id="cd04301">
    <property type="entry name" value="NAT_SF"/>
    <property type="match status" value="1"/>
</dbReference>
<dbReference type="SUPFAM" id="SSF55729">
    <property type="entry name" value="Acyl-CoA N-acyltransferases (Nat)"/>
    <property type="match status" value="1"/>
</dbReference>
<organism evidence="2 3">
    <name type="scientific">Butyrivibrio proteoclasticus (strain ATCC 51982 / DSM 14932 / B316)</name>
    <name type="common">Clostridium proteoclasticum</name>
    <dbReference type="NCBI Taxonomy" id="515622"/>
    <lineage>
        <taxon>Bacteria</taxon>
        <taxon>Bacillati</taxon>
        <taxon>Bacillota</taxon>
        <taxon>Clostridia</taxon>
        <taxon>Lachnospirales</taxon>
        <taxon>Lachnospiraceae</taxon>
        <taxon>Butyrivibrio</taxon>
    </lineage>
</organism>
<keyword evidence="2" id="KW-0808">Transferase</keyword>
<dbReference type="PANTHER" id="PTHR43415:SF3">
    <property type="entry name" value="GNAT-FAMILY ACETYLTRANSFERASE"/>
    <property type="match status" value="1"/>
</dbReference>
<dbReference type="KEGG" id="bpb:bpr_I0858"/>
<reference evidence="2 3" key="1">
    <citation type="journal article" date="2010" name="PLoS ONE">
        <title>The glycobiome of the rumen bacterium Butyrivibrio proteoclasticus B316(T) highlights adaptation to a polysaccharide-rich environment.</title>
        <authorList>
            <person name="Kelly W.J."/>
            <person name="Leahy S.C."/>
            <person name="Altermann E."/>
            <person name="Yeoman C.J."/>
            <person name="Dunne J.C."/>
            <person name="Kong Z."/>
            <person name="Pacheco D.M."/>
            <person name="Li D."/>
            <person name="Noel S.J."/>
            <person name="Moon C.D."/>
            <person name="Cookson A.L."/>
            <person name="Attwood G.T."/>
        </authorList>
    </citation>
    <scope>NUCLEOTIDE SEQUENCE [LARGE SCALE GENOMIC DNA]</scope>
    <source>
        <strain evidence="3">ATCC 51982 / DSM 14932 / B316</strain>
    </source>
</reference>